<dbReference type="Pfam" id="PF00069">
    <property type="entry name" value="Pkinase"/>
    <property type="match status" value="1"/>
</dbReference>
<dbReference type="GO" id="GO:0005524">
    <property type="term" value="F:ATP binding"/>
    <property type="evidence" value="ECO:0007669"/>
    <property type="project" value="InterPro"/>
</dbReference>
<dbReference type="PANTHER" id="PTHR44167:SF24">
    <property type="entry name" value="SERINE_THREONINE-PROTEIN KINASE CHK2"/>
    <property type="match status" value="1"/>
</dbReference>
<sequence length="139" mass="15864">APELFKKNIKTTQKIDIYSLGVTFYNIITHENPIQASSYEQYQIMMAQMKSIERPSIIKDDLLWDFLSKLLEFDPNKRLSADEALLHPYLTGSEASSDISDNQMELASLAIKAEKNGDKNITEFNKNQLYIIASNEINS</sequence>
<dbReference type="InterPro" id="IPR000719">
    <property type="entry name" value="Prot_kinase_dom"/>
</dbReference>
<dbReference type="PANTHER" id="PTHR44167">
    <property type="entry name" value="OVARIAN-SPECIFIC SERINE/THREONINE-PROTEIN KINASE LOK-RELATED"/>
    <property type="match status" value="1"/>
</dbReference>
<dbReference type="GO" id="GO:0004674">
    <property type="term" value="F:protein serine/threonine kinase activity"/>
    <property type="evidence" value="ECO:0007669"/>
    <property type="project" value="TreeGrafter"/>
</dbReference>
<feature type="non-terminal residue" evidence="2">
    <location>
        <position position="1"/>
    </location>
</feature>
<dbReference type="GO" id="GO:0044773">
    <property type="term" value="P:mitotic DNA damage checkpoint signaling"/>
    <property type="evidence" value="ECO:0007669"/>
    <property type="project" value="TreeGrafter"/>
</dbReference>
<name>A0A5J4UK55_9EUKA</name>
<dbReference type="InterPro" id="IPR011009">
    <property type="entry name" value="Kinase-like_dom_sf"/>
</dbReference>
<dbReference type="Gene3D" id="1.10.510.10">
    <property type="entry name" value="Transferase(Phosphotransferase) domain 1"/>
    <property type="match status" value="1"/>
</dbReference>
<gene>
    <name evidence="2" type="ORF">EZS28_033859</name>
</gene>
<evidence type="ECO:0000313" key="2">
    <source>
        <dbReference type="EMBL" id="KAA6370614.1"/>
    </source>
</evidence>
<comment type="caution">
    <text evidence="2">The sequence shown here is derived from an EMBL/GenBank/DDBJ whole genome shotgun (WGS) entry which is preliminary data.</text>
</comment>
<proteinExistence type="predicted"/>
<evidence type="ECO:0000259" key="1">
    <source>
        <dbReference type="PROSITE" id="PS50011"/>
    </source>
</evidence>
<dbReference type="EMBL" id="SNRW01015224">
    <property type="protein sequence ID" value="KAA6370614.1"/>
    <property type="molecule type" value="Genomic_DNA"/>
</dbReference>
<protein>
    <recommendedName>
        <fullName evidence="1">Protein kinase domain-containing protein</fullName>
    </recommendedName>
</protein>
<dbReference type="PROSITE" id="PS50011">
    <property type="entry name" value="PROTEIN_KINASE_DOM"/>
    <property type="match status" value="1"/>
</dbReference>
<dbReference type="Proteomes" id="UP000324800">
    <property type="component" value="Unassembled WGS sequence"/>
</dbReference>
<accession>A0A5J4UK55</accession>
<dbReference type="OrthoDB" id="5979581at2759"/>
<evidence type="ECO:0000313" key="3">
    <source>
        <dbReference type="Proteomes" id="UP000324800"/>
    </source>
</evidence>
<feature type="domain" description="Protein kinase" evidence="1">
    <location>
        <begin position="1"/>
        <end position="90"/>
    </location>
</feature>
<dbReference type="SUPFAM" id="SSF56112">
    <property type="entry name" value="Protein kinase-like (PK-like)"/>
    <property type="match status" value="1"/>
</dbReference>
<dbReference type="GO" id="GO:0005737">
    <property type="term" value="C:cytoplasm"/>
    <property type="evidence" value="ECO:0007669"/>
    <property type="project" value="TreeGrafter"/>
</dbReference>
<reference evidence="2 3" key="1">
    <citation type="submission" date="2019-03" db="EMBL/GenBank/DDBJ databases">
        <title>Single cell metagenomics reveals metabolic interactions within the superorganism composed of flagellate Streblomastix strix and complex community of Bacteroidetes bacteria on its surface.</title>
        <authorList>
            <person name="Treitli S.C."/>
            <person name="Kolisko M."/>
            <person name="Husnik F."/>
            <person name="Keeling P."/>
            <person name="Hampl V."/>
        </authorList>
    </citation>
    <scope>NUCLEOTIDE SEQUENCE [LARGE SCALE GENOMIC DNA]</scope>
    <source>
        <strain evidence="2">ST1C</strain>
    </source>
</reference>
<dbReference type="AlphaFoldDB" id="A0A5J4UK55"/>
<organism evidence="2 3">
    <name type="scientific">Streblomastix strix</name>
    <dbReference type="NCBI Taxonomy" id="222440"/>
    <lineage>
        <taxon>Eukaryota</taxon>
        <taxon>Metamonada</taxon>
        <taxon>Preaxostyla</taxon>
        <taxon>Oxymonadida</taxon>
        <taxon>Streblomastigidae</taxon>
        <taxon>Streblomastix</taxon>
    </lineage>
</organism>
<dbReference type="GO" id="GO:0005634">
    <property type="term" value="C:nucleus"/>
    <property type="evidence" value="ECO:0007669"/>
    <property type="project" value="TreeGrafter"/>
</dbReference>